<organism evidence="10 11">
    <name type="scientific">Berkelbacteria bacterium GW2011_GWA2_38_9</name>
    <dbReference type="NCBI Taxonomy" id="1618334"/>
    <lineage>
        <taxon>Bacteria</taxon>
        <taxon>Candidatus Berkelbacteria</taxon>
    </lineage>
</organism>
<feature type="binding site" evidence="7">
    <location>
        <begin position="303"/>
        <end position="305"/>
    </location>
    <ligand>
        <name>substrate</name>
    </ligand>
</feature>
<evidence type="ECO:0000256" key="7">
    <source>
        <dbReference type="PIRSR" id="PIRSR038994-2"/>
    </source>
</evidence>
<dbReference type="PIRSF" id="PIRSF038994">
    <property type="entry name" value="NagA"/>
    <property type="match status" value="1"/>
</dbReference>
<dbReference type="PANTHER" id="PTHR11113">
    <property type="entry name" value="N-ACETYLGLUCOSAMINE-6-PHOSPHATE DEACETYLASE"/>
    <property type="match status" value="1"/>
</dbReference>
<dbReference type="AlphaFoldDB" id="A0A0G0LDX3"/>
<protein>
    <submittedName>
        <fullName evidence="10">N-acetylglucosamine-6-phosphate deacetylase</fullName>
    </submittedName>
</protein>
<evidence type="ECO:0000313" key="10">
    <source>
        <dbReference type="EMBL" id="KKQ89252.1"/>
    </source>
</evidence>
<feature type="binding site" evidence="7">
    <location>
        <begin position="215"/>
        <end position="216"/>
    </location>
    <ligand>
        <name>substrate</name>
    </ligand>
</feature>
<dbReference type="EMBL" id="LBVO01000031">
    <property type="protein sequence ID" value="KKQ89252.1"/>
    <property type="molecule type" value="Genomic_DNA"/>
</dbReference>
<dbReference type="SUPFAM" id="SSF51338">
    <property type="entry name" value="Composite domain of metallo-dependent hydrolases"/>
    <property type="match status" value="1"/>
</dbReference>
<feature type="binding site" evidence="8">
    <location>
        <position position="212"/>
    </location>
    <ligand>
        <name>Zn(2+)</name>
        <dbReference type="ChEBI" id="CHEBI:29105"/>
    </ligand>
</feature>
<dbReference type="Proteomes" id="UP000033934">
    <property type="component" value="Unassembled WGS sequence"/>
</dbReference>
<dbReference type="SUPFAM" id="SSF51556">
    <property type="entry name" value="Metallo-dependent hydrolases"/>
    <property type="match status" value="1"/>
</dbReference>
<dbReference type="GO" id="GO:0046872">
    <property type="term" value="F:metal ion binding"/>
    <property type="evidence" value="ECO:0007669"/>
    <property type="project" value="UniProtKB-KW"/>
</dbReference>
<evidence type="ECO:0000256" key="1">
    <source>
        <dbReference type="ARBA" id="ARBA00010716"/>
    </source>
</evidence>
<feature type="binding site" evidence="7">
    <location>
        <position position="138"/>
    </location>
    <ligand>
        <name>substrate</name>
    </ligand>
</feature>
<evidence type="ECO:0000259" key="9">
    <source>
        <dbReference type="Pfam" id="PF01979"/>
    </source>
</evidence>
<sequence>MLTISGGQFVFSDKIKTNQALTVDKGKITSLDENEKADQKISLDETDMVFPGFIDLHVHGGGGHDVMEDTEQSLRSISKHLASAGVTGWQATTYSAPVVDMSDVGAAASWLLGSKKSGAEILGVYHEGPFISKEKRGAHPETYIIDPNEKDLEELIAPAAASMMTIAPELPKAIEMIKILKDRDILASIGHTNAKYEDIQKAIEAGATHVTHCFNAMSEFNHREPGTVGGVLVSDELTCEIICDLFHVHPAAISLLVKTKGPQRVAIVTDGILPTGLDDGTYEFAGQNVHVKNGSARLESGVLAGSISTMNVAVKNLYKSVGLSLPIISIMASTTPARILELGTKKGQLAENYDADITILDKDFNAKYTIVGGNIVYQKEPLNKDKESISNI</sequence>
<dbReference type="Gene3D" id="3.20.20.140">
    <property type="entry name" value="Metal-dependent hydrolases"/>
    <property type="match status" value="1"/>
</dbReference>
<dbReference type="Pfam" id="PF01979">
    <property type="entry name" value="Amidohydro_1"/>
    <property type="match status" value="1"/>
</dbReference>
<dbReference type="InterPro" id="IPR011059">
    <property type="entry name" value="Metal-dep_hydrolase_composite"/>
</dbReference>
<comment type="similarity">
    <text evidence="1 5">Belongs to the metallo-dependent hydrolases superfamily. NagA family.</text>
</comment>
<evidence type="ECO:0000256" key="8">
    <source>
        <dbReference type="PIRSR" id="PIRSR038994-3"/>
    </source>
</evidence>
<dbReference type="GO" id="GO:0006046">
    <property type="term" value="P:N-acetylglucosamine catabolic process"/>
    <property type="evidence" value="ECO:0007669"/>
    <property type="project" value="TreeGrafter"/>
</dbReference>
<feature type="binding site" evidence="7">
    <location>
        <position position="223"/>
    </location>
    <ligand>
        <name>substrate</name>
    </ligand>
</feature>
<dbReference type="FunFam" id="3.20.20.140:FF:000004">
    <property type="entry name" value="N-acetylglucosamine-6-phosphate deacetylase"/>
    <property type="match status" value="1"/>
</dbReference>
<dbReference type="PANTHER" id="PTHR11113:SF14">
    <property type="entry name" value="N-ACETYLGLUCOSAMINE-6-PHOSPHATE DEACETYLASE"/>
    <property type="match status" value="1"/>
</dbReference>
<evidence type="ECO:0000256" key="4">
    <source>
        <dbReference type="ARBA" id="ARBA00023277"/>
    </source>
</evidence>
<evidence type="ECO:0000313" key="11">
    <source>
        <dbReference type="Proteomes" id="UP000033934"/>
    </source>
</evidence>
<feature type="active site" description="Proton donor/acceptor" evidence="6">
    <location>
        <position position="270"/>
    </location>
</feature>
<evidence type="ECO:0000256" key="5">
    <source>
        <dbReference type="PIRNR" id="PIRNR038994"/>
    </source>
</evidence>
<proteinExistence type="inferred from homology"/>
<reference evidence="10 11" key="1">
    <citation type="journal article" date="2015" name="Nature">
        <title>rRNA introns, odd ribosomes, and small enigmatic genomes across a large radiation of phyla.</title>
        <authorList>
            <person name="Brown C.T."/>
            <person name="Hug L.A."/>
            <person name="Thomas B.C."/>
            <person name="Sharon I."/>
            <person name="Castelle C.J."/>
            <person name="Singh A."/>
            <person name="Wilkins M.J."/>
            <person name="Williams K.H."/>
            <person name="Banfield J.F."/>
        </authorList>
    </citation>
    <scope>NUCLEOTIDE SEQUENCE [LARGE SCALE GENOMIC DNA]</scope>
</reference>
<dbReference type="CDD" id="cd00854">
    <property type="entry name" value="NagA"/>
    <property type="match status" value="1"/>
</dbReference>
<keyword evidence="2 8" id="KW-0479">Metal-binding</keyword>
<evidence type="ECO:0000256" key="3">
    <source>
        <dbReference type="ARBA" id="ARBA00022801"/>
    </source>
</evidence>
<dbReference type="NCBIfam" id="TIGR00221">
    <property type="entry name" value="nagA"/>
    <property type="match status" value="1"/>
</dbReference>
<dbReference type="InterPro" id="IPR003764">
    <property type="entry name" value="GlcNAc_6-P_deAcase"/>
</dbReference>
<accession>A0A0G0LDX3</accession>
<feature type="binding site" evidence="7">
    <location>
        <position position="247"/>
    </location>
    <ligand>
        <name>substrate</name>
    </ligand>
</feature>
<dbReference type="GO" id="GO:0008448">
    <property type="term" value="F:N-acetylglucosamine-6-phosphate deacetylase activity"/>
    <property type="evidence" value="ECO:0007669"/>
    <property type="project" value="InterPro"/>
</dbReference>
<feature type="binding site" evidence="8">
    <location>
        <position position="127"/>
    </location>
    <ligand>
        <name>Zn(2+)</name>
        <dbReference type="ChEBI" id="CHEBI:29105"/>
    </ligand>
</feature>
<keyword evidence="3 5" id="KW-0378">Hydrolase</keyword>
<evidence type="ECO:0000256" key="6">
    <source>
        <dbReference type="PIRSR" id="PIRSR038994-1"/>
    </source>
</evidence>
<dbReference type="InterPro" id="IPR032466">
    <property type="entry name" value="Metal_Hydrolase"/>
</dbReference>
<feature type="domain" description="Amidohydrolase-related" evidence="9">
    <location>
        <begin position="48"/>
        <end position="376"/>
    </location>
</feature>
<evidence type="ECO:0000256" key="2">
    <source>
        <dbReference type="ARBA" id="ARBA00022723"/>
    </source>
</evidence>
<keyword evidence="4 5" id="KW-0119">Carbohydrate metabolism</keyword>
<gene>
    <name evidence="10" type="ORF">UT11_C0031G0005</name>
</gene>
<dbReference type="InterPro" id="IPR006680">
    <property type="entry name" value="Amidohydro-rel"/>
</dbReference>
<comment type="caution">
    <text evidence="10">The sequence shown here is derived from an EMBL/GenBank/DDBJ whole genome shotgun (WGS) entry which is preliminary data.</text>
</comment>
<dbReference type="PATRIC" id="fig|1618334.3.peg.505"/>
<feature type="binding site" evidence="8">
    <location>
        <position position="191"/>
    </location>
    <ligand>
        <name>Zn(2+)</name>
        <dbReference type="ChEBI" id="CHEBI:29105"/>
    </ligand>
</feature>
<comment type="cofactor">
    <cofactor evidence="8">
        <name>a divalent metal cation</name>
        <dbReference type="ChEBI" id="CHEBI:60240"/>
    </cofactor>
    <text evidence="8">Binds 1 divalent metal cation per subunit.</text>
</comment>
<dbReference type="Gene3D" id="2.30.40.10">
    <property type="entry name" value="Urease, subunit C, domain 1"/>
    <property type="match status" value="1"/>
</dbReference>
<name>A0A0G0LDX3_9BACT</name>